<gene>
    <name evidence="8" type="ORF">KP509_21G045700</name>
</gene>
<proteinExistence type="predicted"/>
<dbReference type="FunFam" id="1.10.10.60:FF:000002">
    <property type="entry name" value="Myb family transcription factor"/>
    <property type="match status" value="1"/>
</dbReference>
<evidence type="ECO:0000256" key="5">
    <source>
        <dbReference type="ARBA" id="ARBA00023242"/>
    </source>
</evidence>
<dbReference type="NCBIfam" id="TIGR01557">
    <property type="entry name" value="myb_SHAQKYF"/>
    <property type="match status" value="1"/>
</dbReference>
<evidence type="ECO:0000256" key="2">
    <source>
        <dbReference type="ARBA" id="ARBA00023015"/>
    </source>
</evidence>
<feature type="region of interest" description="Disordered" evidence="6">
    <location>
        <begin position="422"/>
        <end position="473"/>
    </location>
</feature>
<dbReference type="GO" id="GO:0003700">
    <property type="term" value="F:DNA-binding transcription factor activity"/>
    <property type="evidence" value="ECO:0007669"/>
    <property type="project" value="InterPro"/>
</dbReference>
<feature type="region of interest" description="Disordered" evidence="6">
    <location>
        <begin position="199"/>
        <end position="234"/>
    </location>
</feature>
<dbReference type="EMBL" id="CM035426">
    <property type="protein sequence ID" value="KAH7315346.1"/>
    <property type="molecule type" value="Genomic_DNA"/>
</dbReference>
<dbReference type="InterPro" id="IPR044787">
    <property type="entry name" value="HHO5-like"/>
</dbReference>
<dbReference type="Pfam" id="PF26575">
    <property type="entry name" value="HHO5_N"/>
    <property type="match status" value="1"/>
</dbReference>
<name>A0A8T2SBK7_CERRI</name>
<dbReference type="InterPro" id="IPR009057">
    <property type="entry name" value="Homeodomain-like_sf"/>
</dbReference>
<feature type="compositionally biased region" description="Polar residues" evidence="6">
    <location>
        <begin position="423"/>
        <end position="432"/>
    </location>
</feature>
<dbReference type="AlphaFoldDB" id="A0A8T2SBK7"/>
<dbReference type="GO" id="GO:0005634">
    <property type="term" value="C:nucleus"/>
    <property type="evidence" value="ECO:0007669"/>
    <property type="project" value="UniProtKB-SubCell"/>
</dbReference>
<dbReference type="SUPFAM" id="SSF46689">
    <property type="entry name" value="Homeodomain-like"/>
    <property type="match status" value="1"/>
</dbReference>
<keyword evidence="9" id="KW-1185">Reference proteome</keyword>
<protein>
    <recommendedName>
        <fullName evidence="7">HTH myb-type domain-containing protein</fullName>
    </recommendedName>
</protein>
<keyword evidence="5" id="KW-0539">Nucleus</keyword>
<dbReference type="InterPro" id="IPR006447">
    <property type="entry name" value="Myb_dom_plants"/>
</dbReference>
<keyword evidence="3" id="KW-0238">DNA-binding</keyword>
<evidence type="ECO:0000256" key="6">
    <source>
        <dbReference type="SAM" id="MobiDB-lite"/>
    </source>
</evidence>
<feature type="compositionally biased region" description="Basic and acidic residues" evidence="6">
    <location>
        <begin position="457"/>
        <end position="473"/>
    </location>
</feature>
<feature type="region of interest" description="Disordered" evidence="6">
    <location>
        <begin position="499"/>
        <end position="518"/>
    </location>
</feature>
<dbReference type="Proteomes" id="UP000825935">
    <property type="component" value="Chromosome 21"/>
</dbReference>
<evidence type="ECO:0000313" key="8">
    <source>
        <dbReference type="EMBL" id="KAH7315346.1"/>
    </source>
</evidence>
<feature type="compositionally biased region" description="Basic and acidic residues" evidence="6">
    <location>
        <begin position="434"/>
        <end position="450"/>
    </location>
</feature>
<dbReference type="PANTHER" id="PTHR31003:SF19">
    <property type="entry name" value="MYB FAMILY TRANSCRIPTION FACTOR EFM"/>
    <property type="match status" value="1"/>
</dbReference>
<dbReference type="InterPro" id="IPR017930">
    <property type="entry name" value="Myb_dom"/>
</dbReference>
<feature type="compositionally biased region" description="Basic and acidic residues" evidence="6">
    <location>
        <begin position="203"/>
        <end position="221"/>
    </location>
</feature>
<feature type="domain" description="HTH myb-type" evidence="7">
    <location>
        <begin position="269"/>
        <end position="329"/>
    </location>
</feature>
<comment type="subcellular location">
    <subcellularLocation>
        <location evidence="1">Nucleus</location>
    </subcellularLocation>
</comment>
<feature type="compositionally biased region" description="Basic and acidic residues" evidence="6">
    <location>
        <begin position="509"/>
        <end position="518"/>
    </location>
</feature>
<dbReference type="OrthoDB" id="1908613at2759"/>
<sequence>MTSSAELTLGRPCHGANNHGTCGGNHIERILKLEYYLKALEDERRKIDAFKRELPFCMQLLNDEIEASKEQLADYREPQVKPQPTLSSVYEEEPPVIRSNMKPIYEEFMPIKRQDDDAKTDNNVGNASKVLKETKWNGVMETAFWNSAEEYAHDQEIVSPSTDRPYKKREMLRIENKEIEVAKQSLDPQKGGAFMPFCGSKRQSSEEHSEEALHNSREREASPLTSCADTTRPSTVSGAIHQHHMDMKCNAMVSMTGSPSYSNGMVQGTQRKPRRCWSPELHRRFVNALQQLGGSEVATPKQIRELMKVDGLTNDEVKSHLQKYRLHTRRPNPTFHGPPGHTPQVVVLGGIWVPPEYAAQAASTVSQAATQPQEMVDRQKTHVEAISSFPVERHPQVSSTVAAPLQIRAALCSSNGVEARHASIQSQNSSQAHVRRDFSTAHSDGERGEESLGEEGSSWKEDDKSIHRDGDDARGVRSMHVGICVGKWLPNKMVHLASHESGEDDSEAEDGKVYETAV</sequence>
<evidence type="ECO:0000259" key="7">
    <source>
        <dbReference type="PROSITE" id="PS51294"/>
    </source>
</evidence>
<dbReference type="Gene3D" id="1.10.10.60">
    <property type="entry name" value="Homeodomain-like"/>
    <property type="match status" value="1"/>
</dbReference>
<dbReference type="InterPro" id="IPR058673">
    <property type="entry name" value="HHO5-like_N"/>
</dbReference>
<dbReference type="Pfam" id="PF00249">
    <property type="entry name" value="Myb_DNA-binding"/>
    <property type="match status" value="1"/>
</dbReference>
<dbReference type="OMA" id="WNSAEEY"/>
<dbReference type="PROSITE" id="PS51294">
    <property type="entry name" value="HTH_MYB"/>
    <property type="match status" value="1"/>
</dbReference>
<keyword evidence="4" id="KW-0804">Transcription</keyword>
<feature type="compositionally biased region" description="Polar residues" evidence="6">
    <location>
        <begin position="223"/>
        <end position="234"/>
    </location>
</feature>
<evidence type="ECO:0000256" key="3">
    <source>
        <dbReference type="ARBA" id="ARBA00023125"/>
    </source>
</evidence>
<evidence type="ECO:0000313" key="9">
    <source>
        <dbReference type="Proteomes" id="UP000825935"/>
    </source>
</evidence>
<accession>A0A8T2SBK7</accession>
<comment type="caution">
    <text evidence="8">The sequence shown here is derived from an EMBL/GenBank/DDBJ whole genome shotgun (WGS) entry which is preliminary data.</text>
</comment>
<reference evidence="8" key="1">
    <citation type="submission" date="2021-08" db="EMBL/GenBank/DDBJ databases">
        <title>WGS assembly of Ceratopteris richardii.</title>
        <authorList>
            <person name="Marchant D.B."/>
            <person name="Chen G."/>
            <person name="Jenkins J."/>
            <person name="Shu S."/>
            <person name="Leebens-Mack J."/>
            <person name="Grimwood J."/>
            <person name="Schmutz J."/>
            <person name="Soltis P."/>
            <person name="Soltis D."/>
            <person name="Chen Z.-H."/>
        </authorList>
    </citation>
    <scope>NUCLEOTIDE SEQUENCE</scope>
    <source>
        <strain evidence="8">Whitten #5841</strain>
        <tissue evidence="8">Leaf</tissue>
    </source>
</reference>
<organism evidence="8 9">
    <name type="scientific">Ceratopteris richardii</name>
    <name type="common">Triangle waterfern</name>
    <dbReference type="NCBI Taxonomy" id="49495"/>
    <lineage>
        <taxon>Eukaryota</taxon>
        <taxon>Viridiplantae</taxon>
        <taxon>Streptophyta</taxon>
        <taxon>Embryophyta</taxon>
        <taxon>Tracheophyta</taxon>
        <taxon>Polypodiopsida</taxon>
        <taxon>Polypodiidae</taxon>
        <taxon>Polypodiales</taxon>
        <taxon>Pteridineae</taxon>
        <taxon>Pteridaceae</taxon>
        <taxon>Parkerioideae</taxon>
        <taxon>Ceratopteris</taxon>
    </lineage>
</organism>
<keyword evidence="2" id="KW-0805">Transcription regulation</keyword>
<dbReference type="InterPro" id="IPR001005">
    <property type="entry name" value="SANT/Myb"/>
</dbReference>
<dbReference type="PANTHER" id="PTHR31003">
    <property type="entry name" value="MYB FAMILY TRANSCRIPTION FACTOR"/>
    <property type="match status" value="1"/>
</dbReference>
<dbReference type="GO" id="GO:0003677">
    <property type="term" value="F:DNA binding"/>
    <property type="evidence" value="ECO:0007669"/>
    <property type="project" value="UniProtKB-KW"/>
</dbReference>
<evidence type="ECO:0000256" key="1">
    <source>
        <dbReference type="ARBA" id="ARBA00004123"/>
    </source>
</evidence>
<evidence type="ECO:0000256" key="4">
    <source>
        <dbReference type="ARBA" id="ARBA00023163"/>
    </source>
</evidence>